<keyword evidence="5 6" id="KW-0472">Membrane</keyword>
<feature type="transmembrane region" description="Helical" evidence="6">
    <location>
        <begin position="337"/>
        <end position="360"/>
    </location>
</feature>
<evidence type="ECO:0000256" key="6">
    <source>
        <dbReference type="SAM" id="Phobius"/>
    </source>
</evidence>
<feature type="transmembrane region" description="Helical" evidence="6">
    <location>
        <begin position="218"/>
        <end position="237"/>
    </location>
</feature>
<feature type="transmembrane region" description="Helical" evidence="6">
    <location>
        <begin position="178"/>
        <end position="197"/>
    </location>
</feature>
<keyword evidence="3 6" id="KW-0812">Transmembrane</keyword>
<protein>
    <recommendedName>
        <fullName evidence="9">Polysaccharide biosynthesis protein C-terminal domain-containing protein</fullName>
    </recommendedName>
</protein>
<evidence type="ECO:0000256" key="3">
    <source>
        <dbReference type="ARBA" id="ARBA00022692"/>
    </source>
</evidence>
<evidence type="ECO:0000313" key="8">
    <source>
        <dbReference type="Proteomes" id="UP001501727"/>
    </source>
</evidence>
<dbReference type="Proteomes" id="UP001501727">
    <property type="component" value="Unassembled WGS sequence"/>
</dbReference>
<name>A0ABP7MHN6_9GAMM</name>
<feature type="transmembrane region" description="Helical" evidence="6">
    <location>
        <begin position="87"/>
        <end position="109"/>
    </location>
</feature>
<proteinExistence type="predicted"/>
<feature type="transmembrane region" description="Helical" evidence="6">
    <location>
        <begin position="121"/>
        <end position="143"/>
    </location>
</feature>
<keyword evidence="8" id="KW-1185">Reference proteome</keyword>
<evidence type="ECO:0000256" key="1">
    <source>
        <dbReference type="ARBA" id="ARBA00004651"/>
    </source>
</evidence>
<dbReference type="RefSeq" id="WP_344759463.1">
    <property type="nucleotide sequence ID" value="NZ_BAAAZU010000006.1"/>
</dbReference>
<feature type="transmembrane region" description="Helical" evidence="6">
    <location>
        <begin position="12"/>
        <end position="33"/>
    </location>
</feature>
<evidence type="ECO:0000256" key="5">
    <source>
        <dbReference type="ARBA" id="ARBA00023136"/>
    </source>
</evidence>
<dbReference type="PANTHER" id="PTHR30250">
    <property type="entry name" value="PST FAMILY PREDICTED COLANIC ACID TRANSPORTER"/>
    <property type="match status" value="1"/>
</dbReference>
<comment type="subcellular location">
    <subcellularLocation>
        <location evidence="1">Cell membrane</location>
        <topology evidence="1">Multi-pass membrane protein</topology>
    </subcellularLocation>
</comment>
<feature type="transmembrane region" description="Helical" evidence="6">
    <location>
        <begin position="304"/>
        <end position="325"/>
    </location>
</feature>
<feature type="transmembrane region" description="Helical" evidence="6">
    <location>
        <begin position="45"/>
        <end position="63"/>
    </location>
</feature>
<comment type="caution">
    <text evidence="7">The sequence shown here is derived from an EMBL/GenBank/DDBJ whole genome shotgun (WGS) entry which is preliminary data.</text>
</comment>
<feature type="transmembrane region" description="Helical" evidence="6">
    <location>
        <begin position="425"/>
        <end position="449"/>
    </location>
</feature>
<evidence type="ECO:0000256" key="2">
    <source>
        <dbReference type="ARBA" id="ARBA00022475"/>
    </source>
</evidence>
<sequence length="497" mass="52954">MSGGRPGFTTHLLRYSTSNLMVIAAGLVSFPILTRLLDNTQYGILNYYDSWVLMGVAIGKLGAQHAIMRFYPHGGDAGQLRAFSTNLFFLPLGISLLLWVLVVAGLVSFDLFGGARQSPVFWMALASAPLLVFASLVETVLRISEKSHLVMVSRIGWRWGEVATMVGAVLLLQHSAVAAYGGKLAAAGLMVFFYLWWMRGNLGFSRAHVDRGTLRKGLVYGFPLVANEIVAVAFILLDRVMIKGIIGNFEAVGIYSIGAALAMQVNMFTNITVFEAFTPMANRLFTTDGPAAVRALKQRVLPPLTYALVGIAALLWCFGADAVIALSGHSKSASGPVFAMVGAVYALMPVLLVSGYGLLLEKRTLKVLALTSGSLVVNTALNLWLIPTHGVMGAVYATAASSAAYAVATCAWVPRDLLQLPQPRVLATALVVALACIALVSWSGAFGLASGWPRLVLGGGATGMAYVVAVLALDARLRTMLLSWRGLRMPFQARGAG</sequence>
<keyword evidence="2" id="KW-1003">Cell membrane</keyword>
<dbReference type="InterPro" id="IPR050833">
    <property type="entry name" value="Poly_Biosynth_Transport"/>
</dbReference>
<feature type="transmembrane region" description="Helical" evidence="6">
    <location>
        <begin position="455"/>
        <end position="475"/>
    </location>
</feature>
<feature type="transmembrane region" description="Helical" evidence="6">
    <location>
        <begin position="252"/>
        <end position="274"/>
    </location>
</feature>
<keyword evidence="4 6" id="KW-1133">Transmembrane helix</keyword>
<evidence type="ECO:0000256" key="4">
    <source>
        <dbReference type="ARBA" id="ARBA00022989"/>
    </source>
</evidence>
<accession>A0ABP7MHN6</accession>
<feature type="transmembrane region" description="Helical" evidence="6">
    <location>
        <begin position="393"/>
        <end position="413"/>
    </location>
</feature>
<reference evidence="8" key="1">
    <citation type="journal article" date="2019" name="Int. J. Syst. Evol. Microbiol.">
        <title>The Global Catalogue of Microorganisms (GCM) 10K type strain sequencing project: providing services to taxonomists for standard genome sequencing and annotation.</title>
        <authorList>
            <consortium name="The Broad Institute Genomics Platform"/>
            <consortium name="The Broad Institute Genome Sequencing Center for Infectious Disease"/>
            <person name="Wu L."/>
            <person name="Ma J."/>
        </authorList>
    </citation>
    <scope>NUCLEOTIDE SEQUENCE [LARGE SCALE GENOMIC DNA]</scope>
    <source>
        <strain evidence="8">JCM 16916</strain>
    </source>
</reference>
<evidence type="ECO:0008006" key="9">
    <source>
        <dbReference type="Google" id="ProtNLM"/>
    </source>
</evidence>
<gene>
    <name evidence="7" type="ORF">GCM10022229_16260</name>
</gene>
<dbReference type="PANTHER" id="PTHR30250:SF11">
    <property type="entry name" value="O-ANTIGEN TRANSPORTER-RELATED"/>
    <property type="match status" value="1"/>
</dbReference>
<evidence type="ECO:0000313" key="7">
    <source>
        <dbReference type="EMBL" id="GAA3923156.1"/>
    </source>
</evidence>
<dbReference type="InterPro" id="IPR002797">
    <property type="entry name" value="Polysacc_synth"/>
</dbReference>
<organism evidence="7 8">
    <name type="scientific">Luteimonas lutimaris</name>
    <dbReference type="NCBI Taxonomy" id="698645"/>
    <lineage>
        <taxon>Bacteria</taxon>
        <taxon>Pseudomonadati</taxon>
        <taxon>Pseudomonadota</taxon>
        <taxon>Gammaproteobacteria</taxon>
        <taxon>Lysobacterales</taxon>
        <taxon>Lysobacteraceae</taxon>
        <taxon>Luteimonas</taxon>
    </lineage>
</organism>
<dbReference type="Pfam" id="PF01943">
    <property type="entry name" value="Polysacc_synt"/>
    <property type="match status" value="1"/>
</dbReference>
<feature type="transmembrane region" description="Helical" evidence="6">
    <location>
        <begin position="367"/>
        <end position="387"/>
    </location>
</feature>
<dbReference type="EMBL" id="BAAAZU010000006">
    <property type="protein sequence ID" value="GAA3923156.1"/>
    <property type="molecule type" value="Genomic_DNA"/>
</dbReference>